<name>A7F5N5_SCLS1</name>
<dbReference type="InParanoid" id="A7F5N5"/>
<dbReference type="GeneID" id="5482187"/>
<organism evidence="2 3">
    <name type="scientific">Sclerotinia sclerotiorum (strain ATCC 18683 / 1980 / Ss-1)</name>
    <name type="common">White mold</name>
    <name type="synonym">Whetzelinia sclerotiorum</name>
    <dbReference type="NCBI Taxonomy" id="665079"/>
    <lineage>
        <taxon>Eukaryota</taxon>
        <taxon>Fungi</taxon>
        <taxon>Dikarya</taxon>
        <taxon>Ascomycota</taxon>
        <taxon>Pezizomycotina</taxon>
        <taxon>Leotiomycetes</taxon>
        <taxon>Helotiales</taxon>
        <taxon>Sclerotiniaceae</taxon>
        <taxon>Sclerotinia</taxon>
    </lineage>
</organism>
<dbReference type="EMBL" id="CH476642">
    <property type="protein sequence ID" value="EDN98056.1"/>
    <property type="molecule type" value="Genomic_DNA"/>
</dbReference>
<dbReference type="AlphaFoldDB" id="A7F5N5"/>
<dbReference type="KEGG" id="ssl:SS1G_12913"/>
<feature type="region of interest" description="Disordered" evidence="1">
    <location>
        <begin position="1"/>
        <end position="29"/>
    </location>
</feature>
<proteinExistence type="predicted"/>
<evidence type="ECO:0000313" key="3">
    <source>
        <dbReference type="Proteomes" id="UP000001312"/>
    </source>
</evidence>
<keyword evidence="3" id="KW-1185">Reference proteome</keyword>
<accession>A7F5N5</accession>
<evidence type="ECO:0000313" key="2">
    <source>
        <dbReference type="EMBL" id="EDN98056.1"/>
    </source>
</evidence>
<reference evidence="3" key="1">
    <citation type="journal article" date="2011" name="PLoS Genet.">
        <title>Genomic analysis of the necrotrophic fungal pathogens Sclerotinia sclerotiorum and Botrytis cinerea.</title>
        <authorList>
            <person name="Amselem J."/>
            <person name="Cuomo C.A."/>
            <person name="van Kan J.A."/>
            <person name="Viaud M."/>
            <person name="Benito E.P."/>
            <person name="Couloux A."/>
            <person name="Coutinho P.M."/>
            <person name="de Vries R.P."/>
            <person name="Dyer P.S."/>
            <person name="Fillinger S."/>
            <person name="Fournier E."/>
            <person name="Gout L."/>
            <person name="Hahn M."/>
            <person name="Kohn L."/>
            <person name="Lapalu N."/>
            <person name="Plummer K.M."/>
            <person name="Pradier J.M."/>
            <person name="Quevillon E."/>
            <person name="Sharon A."/>
            <person name="Simon A."/>
            <person name="ten Have A."/>
            <person name="Tudzynski B."/>
            <person name="Tudzynski P."/>
            <person name="Wincker P."/>
            <person name="Andrew M."/>
            <person name="Anthouard V."/>
            <person name="Beever R.E."/>
            <person name="Beffa R."/>
            <person name="Benoit I."/>
            <person name="Bouzid O."/>
            <person name="Brault B."/>
            <person name="Chen Z."/>
            <person name="Choquer M."/>
            <person name="Collemare J."/>
            <person name="Cotton P."/>
            <person name="Danchin E.G."/>
            <person name="Da Silva C."/>
            <person name="Gautier A."/>
            <person name="Giraud C."/>
            <person name="Giraud T."/>
            <person name="Gonzalez C."/>
            <person name="Grossetete S."/>
            <person name="Guldener U."/>
            <person name="Henrissat B."/>
            <person name="Howlett B.J."/>
            <person name="Kodira C."/>
            <person name="Kretschmer M."/>
            <person name="Lappartient A."/>
            <person name="Leroch M."/>
            <person name="Levis C."/>
            <person name="Mauceli E."/>
            <person name="Neuveglise C."/>
            <person name="Oeser B."/>
            <person name="Pearson M."/>
            <person name="Poulain J."/>
            <person name="Poussereau N."/>
            <person name="Quesneville H."/>
            <person name="Rascle C."/>
            <person name="Schumacher J."/>
            <person name="Segurens B."/>
            <person name="Sexton A."/>
            <person name="Silva E."/>
            <person name="Sirven C."/>
            <person name="Soanes D.M."/>
            <person name="Talbot N.J."/>
            <person name="Templeton M."/>
            <person name="Yandava C."/>
            <person name="Yarden O."/>
            <person name="Zeng Q."/>
            <person name="Rollins J.A."/>
            <person name="Lebrun M.H."/>
            <person name="Dickman M."/>
        </authorList>
    </citation>
    <scope>NUCLEOTIDE SEQUENCE [LARGE SCALE GENOMIC DNA]</scope>
    <source>
        <strain evidence="3">ATCC 18683 / 1980 / Ss-1</strain>
    </source>
</reference>
<dbReference type="Proteomes" id="UP000001312">
    <property type="component" value="Unassembled WGS sequence"/>
</dbReference>
<evidence type="ECO:0000256" key="1">
    <source>
        <dbReference type="SAM" id="MobiDB-lite"/>
    </source>
</evidence>
<gene>
    <name evidence="2" type="ORF">SS1G_12913</name>
</gene>
<sequence length="29" mass="3267">MSYVTQVVRSTEDRKGRAPNCSVLNIDNL</sequence>
<dbReference type="RefSeq" id="XP_001586335.1">
    <property type="nucleotide sequence ID" value="XM_001586285.1"/>
</dbReference>
<protein>
    <submittedName>
        <fullName evidence="2">Uncharacterized protein</fullName>
    </submittedName>
</protein>